<feature type="compositionally biased region" description="Basic and acidic residues" evidence="1">
    <location>
        <begin position="136"/>
        <end position="202"/>
    </location>
</feature>
<dbReference type="EMBL" id="AMZH03019974">
    <property type="protein sequence ID" value="RRT39697.1"/>
    <property type="molecule type" value="Genomic_DNA"/>
</dbReference>
<proteinExistence type="predicted"/>
<evidence type="ECO:0000313" key="2">
    <source>
        <dbReference type="EMBL" id="RRT39697.1"/>
    </source>
</evidence>
<reference evidence="2 3" key="1">
    <citation type="journal article" date="2014" name="Agronomy (Basel)">
        <title>A Draft Genome Sequence for Ensete ventricosum, the Drought-Tolerant Tree Against Hunger.</title>
        <authorList>
            <person name="Harrison J."/>
            <person name="Moore K.A."/>
            <person name="Paszkiewicz K."/>
            <person name="Jones T."/>
            <person name="Grant M."/>
            <person name="Ambacheew D."/>
            <person name="Muzemil S."/>
            <person name="Studholme D.J."/>
        </authorList>
    </citation>
    <scope>NUCLEOTIDE SEQUENCE [LARGE SCALE GENOMIC DNA]</scope>
</reference>
<evidence type="ECO:0000313" key="3">
    <source>
        <dbReference type="Proteomes" id="UP000287651"/>
    </source>
</evidence>
<feature type="compositionally biased region" description="Basic residues" evidence="1">
    <location>
        <begin position="1"/>
        <end position="16"/>
    </location>
</feature>
<accession>A0A426XJS5</accession>
<feature type="compositionally biased region" description="Basic and acidic residues" evidence="1">
    <location>
        <begin position="46"/>
        <end position="64"/>
    </location>
</feature>
<feature type="compositionally biased region" description="Basic and acidic residues" evidence="1">
    <location>
        <begin position="470"/>
        <end position="480"/>
    </location>
</feature>
<feature type="region of interest" description="Disordered" evidence="1">
    <location>
        <begin position="447"/>
        <end position="486"/>
    </location>
</feature>
<evidence type="ECO:0000256" key="1">
    <source>
        <dbReference type="SAM" id="MobiDB-lite"/>
    </source>
</evidence>
<dbReference type="AlphaFoldDB" id="A0A426XJS5"/>
<gene>
    <name evidence="2" type="ORF">B296_00022368</name>
</gene>
<name>A0A426XJS5_ENSVE</name>
<feature type="compositionally biased region" description="Polar residues" evidence="1">
    <location>
        <begin position="211"/>
        <end position="235"/>
    </location>
</feature>
<dbReference type="PANTHER" id="PTHR34837:SF1">
    <property type="entry name" value="LOW PROTEIN: ZINC FINGER CCCH DOMAIN PROTEIN"/>
    <property type="match status" value="1"/>
</dbReference>
<feature type="compositionally biased region" description="Polar residues" evidence="1">
    <location>
        <begin position="449"/>
        <end position="460"/>
    </location>
</feature>
<comment type="caution">
    <text evidence="2">The sequence shown here is derived from an EMBL/GenBank/DDBJ whole genome shotgun (WGS) entry which is preliminary data.</text>
</comment>
<protein>
    <submittedName>
        <fullName evidence="2">Uncharacterized protein</fullName>
    </submittedName>
</protein>
<dbReference type="PANTHER" id="PTHR34837">
    <property type="entry name" value="OS05G0595500 PROTEIN"/>
    <property type="match status" value="1"/>
</dbReference>
<sequence>MPRSSRHRSHRLHKHSRDLSDSEEDGSLRERRIREEEPTASSGARVSRDPELEKRRSSQEHGGKELVVTSNGDVSGEHGKKRKERADEVAVADRWNGGEECDHKRSKCEEFGPVELDKSSRSKLLAADSKGRSSRRHEGSNERDENSGGKNDSAKHKSERGADRRESSNQYKDGKARNRIEKDSIKDREVQDSRHDKYDDKHSRKNGSKSGGSTEELTSKKYTTNNGKSTLGSSSINRSDYVSDCLLNHLPSPLPVRSGVDYPAFLDPYQDDVRARSTDHKSSNRYKRIDDLGFIRAHGNAWKGAPSWPFPVRNGFVPLQRGPPPGFHPAMFPFPAPPLFGVRPPIDLTHGGVSYHMHDEAVRYSGHCQPFGWHNPVDQLSHPHMQMWDGSSDMFKDESHIYGRPEWDENSQLKSGRGWEMGSDMWKKERELLTHSLTDELAQSKCLPTGSTGAKQSSATLPVKSAVQSPEKDVIEKTHEPSNAPGDKISNCFGNYFSSIDISPALAGSELYKRPTKMAA</sequence>
<feature type="region of interest" description="Disordered" evidence="1">
    <location>
        <begin position="1"/>
        <end position="235"/>
    </location>
</feature>
<dbReference type="Proteomes" id="UP000287651">
    <property type="component" value="Unassembled WGS sequence"/>
</dbReference>
<feature type="compositionally biased region" description="Basic and acidic residues" evidence="1">
    <location>
        <begin position="96"/>
        <end position="120"/>
    </location>
</feature>
<feature type="compositionally biased region" description="Basic and acidic residues" evidence="1">
    <location>
        <begin position="26"/>
        <end position="37"/>
    </location>
</feature>
<organism evidence="2 3">
    <name type="scientific">Ensete ventricosum</name>
    <name type="common">Abyssinian banana</name>
    <name type="synonym">Musa ensete</name>
    <dbReference type="NCBI Taxonomy" id="4639"/>
    <lineage>
        <taxon>Eukaryota</taxon>
        <taxon>Viridiplantae</taxon>
        <taxon>Streptophyta</taxon>
        <taxon>Embryophyta</taxon>
        <taxon>Tracheophyta</taxon>
        <taxon>Spermatophyta</taxon>
        <taxon>Magnoliopsida</taxon>
        <taxon>Liliopsida</taxon>
        <taxon>Zingiberales</taxon>
        <taxon>Musaceae</taxon>
        <taxon>Ensete</taxon>
    </lineage>
</organism>